<keyword evidence="3" id="KW-0170">Cobalt</keyword>
<evidence type="ECO:0000256" key="2">
    <source>
        <dbReference type="ARBA" id="ARBA00022679"/>
    </source>
</evidence>
<dbReference type="RefSeq" id="WP_184669189.1">
    <property type="nucleotide sequence ID" value="NZ_BAABAI010000029.1"/>
</dbReference>
<dbReference type="GO" id="GO:0003849">
    <property type="term" value="F:3-deoxy-7-phosphoheptulonate synthase activity"/>
    <property type="evidence" value="ECO:0007669"/>
    <property type="project" value="UniProtKB-EC"/>
</dbReference>
<feature type="binding site" evidence="3">
    <location>
        <position position="308"/>
    </location>
    <ligand>
        <name>Mn(2+)</name>
        <dbReference type="ChEBI" id="CHEBI:29035"/>
    </ligand>
</feature>
<keyword evidence="4" id="KW-0028">Amino-acid biosynthesis</keyword>
<dbReference type="GO" id="GO:0009423">
    <property type="term" value="P:chorismate biosynthetic process"/>
    <property type="evidence" value="ECO:0007669"/>
    <property type="project" value="UniProtKB-UniPathway"/>
</dbReference>
<dbReference type="Gene3D" id="3.20.20.70">
    <property type="entry name" value="Aldolase class I"/>
    <property type="match status" value="1"/>
</dbReference>
<feature type="binding site" evidence="3">
    <location>
        <position position="380"/>
    </location>
    <ligand>
        <name>Mn(2+)</name>
        <dbReference type="ChEBI" id="CHEBI:29035"/>
    </ligand>
</feature>
<dbReference type="Pfam" id="PF01474">
    <property type="entry name" value="DAHP_synth_2"/>
    <property type="match status" value="2"/>
</dbReference>
<dbReference type="InterPro" id="IPR013785">
    <property type="entry name" value="Aldolase_TIM"/>
</dbReference>
<feature type="binding site" evidence="3">
    <location>
        <position position="104"/>
    </location>
    <ligand>
        <name>phosphoenolpyruvate</name>
        <dbReference type="ChEBI" id="CHEBI:58702"/>
    </ligand>
</feature>
<evidence type="ECO:0000256" key="3">
    <source>
        <dbReference type="PIRSR" id="PIRSR602480-1"/>
    </source>
</evidence>
<feature type="binding site" evidence="3">
    <location>
        <position position="350"/>
    </location>
    <ligand>
        <name>Mn(2+)</name>
        <dbReference type="ChEBI" id="CHEBI:29035"/>
    </ligand>
</feature>
<dbReference type="PANTHER" id="PTHR21337">
    <property type="entry name" value="PHOSPHO-2-DEHYDRO-3-DEOXYHEPTONATE ALDOLASE 1, 2"/>
    <property type="match status" value="1"/>
</dbReference>
<organism evidence="5 6">
    <name type="scientific">Saccharothrix violaceirubra</name>
    <dbReference type="NCBI Taxonomy" id="413306"/>
    <lineage>
        <taxon>Bacteria</taxon>
        <taxon>Bacillati</taxon>
        <taxon>Actinomycetota</taxon>
        <taxon>Actinomycetes</taxon>
        <taxon>Pseudonocardiales</taxon>
        <taxon>Pseudonocardiaceae</taxon>
        <taxon>Saccharothrix</taxon>
    </lineage>
</organism>
<feature type="binding site" evidence="3">
    <location>
        <position position="66"/>
    </location>
    <ligand>
        <name>Mn(2+)</name>
        <dbReference type="ChEBI" id="CHEBI:29035"/>
    </ligand>
</feature>
<comment type="caution">
    <text evidence="5">The sequence shown here is derived from an EMBL/GenBank/DDBJ whole genome shotgun (WGS) entry which is preliminary data.</text>
</comment>
<gene>
    <name evidence="5" type="ORF">F4559_002948</name>
</gene>
<keyword evidence="3" id="KW-0104">Cadmium</keyword>
<dbReference type="EMBL" id="JACHJS010000001">
    <property type="protein sequence ID" value="MBB4965589.1"/>
    <property type="molecule type" value="Genomic_DNA"/>
</dbReference>
<feature type="binding site" evidence="3">
    <location>
        <begin position="222"/>
        <end position="223"/>
    </location>
    <ligand>
        <name>phosphoenolpyruvate</name>
        <dbReference type="ChEBI" id="CHEBI:58702"/>
    </ligand>
</feature>
<proteinExistence type="inferred from homology"/>
<dbReference type="Proteomes" id="UP000542674">
    <property type="component" value="Unassembled WGS sequence"/>
</dbReference>
<feature type="binding site" evidence="3">
    <location>
        <position position="276"/>
    </location>
    <ligand>
        <name>phosphoenolpyruvate</name>
        <dbReference type="ChEBI" id="CHEBI:58702"/>
    </ligand>
</feature>
<keyword evidence="6" id="KW-1185">Reference proteome</keyword>
<evidence type="ECO:0000313" key="6">
    <source>
        <dbReference type="Proteomes" id="UP000542674"/>
    </source>
</evidence>
<keyword evidence="2 4" id="KW-0808">Transferase</keyword>
<evidence type="ECO:0000256" key="4">
    <source>
        <dbReference type="RuleBase" id="RU363071"/>
    </source>
</evidence>
<keyword evidence="3" id="KW-0464">Manganese</keyword>
<dbReference type="SUPFAM" id="SSF51569">
    <property type="entry name" value="Aldolase"/>
    <property type="match status" value="1"/>
</dbReference>
<comment type="pathway">
    <text evidence="4">Metabolic intermediate biosynthesis; chorismate biosynthesis; chorismate from D-erythrose 4-phosphate and phosphoenolpyruvate: step 1/7.</text>
</comment>
<dbReference type="UniPathway" id="UPA00053">
    <property type="reaction ID" value="UER00084"/>
</dbReference>
<dbReference type="GO" id="GO:0009073">
    <property type="term" value="P:aromatic amino acid family biosynthetic process"/>
    <property type="evidence" value="ECO:0007669"/>
    <property type="project" value="UniProtKB-KW"/>
</dbReference>
<keyword evidence="4" id="KW-0057">Aromatic amino acid biosynthesis</keyword>
<comment type="catalytic activity">
    <reaction evidence="4">
        <text>D-erythrose 4-phosphate + phosphoenolpyruvate + H2O = 7-phospho-2-dehydro-3-deoxy-D-arabino-heptonate + phosphate</text>
        <dbReference type="Rhea" id="RHEA:14717"/>
        <dbReference type="ChEBI" id="CHEBI:15377"/>
        <dbReference type="ChEBI" id="CHEBI:16897"/>
        <dbReference type="ChEBI" id="CHEBI:43474"/>
        <dbReference type="ChEBI" id="CHEBI:58394"/>
        <dbReference type="ChEBI" id="CHEBI:58702"/>
        <dbReference type="EC" id="2.5.1.54"/>
    </reaction>
</comment>
<dbReference type="EC" id="2.5.1.54" evidence="4"/>
<accession>A0A7W7T2Y8</accession>
<feature type="binding site" evidence="3">
    <location>
        <position position="245"/>
    </location>
    <ligand>
        <name>phosphoenolpyruvate</name>
        <dbReference type="ChEBI" id="CHEBI:58702"/>
    </ligand>
</feature>
<protein>
    <recommendedName>
        <fullName evidence="4">Phospho-2-dehydro-3-deoxyheptonate aldolase</fullName>
        <ecNumber evidence="4">2.5.1.54</ecNumber>
    </recommendedName>
</protein>
<sequence>MGVLRESLAVEAAQQPQWSTRERLDAVVDELRRRPPLVDAESCHALAAELEFVARGESFVVQVGECAELFADSSRARIQAKAAQVHGLCEIVEAVGLPTVRIGRFAGQYGKPRSSDTETLPDGTALPVYRGDAVNDLAPTASARRADPLRLLAAYDHAASGLNALFMRQLLLPGNSGLSAMLAPTYISHEALLLDFERALVRPDPVRGGEYASSAHMVWIGERTRQLDHAHLAFAAAIGNPVGVKIGPTARPEDVVAIVDRLAAGRRPGRLCLIVRMGVDAIADRLPHLVTALGESARDVVWLSDPMHGNTVRTNAGRKTRVVSDVLREVERFCAVLRRHGCHPGGVHLEATPDPVSECLATRADLASGAEPDRFESACDPRLNGEQAEQVVRHVAELLCDG</sequence>
<dbReference type="InterPro" id="IPR002480">
    <property type="entry name" value="DAHP_synth_2"/>
</dbReference>
<evidence type="ECO:0000313" key="5">
    <source>
        <dbReference type="EMBL" id="MBB4965589.1"/>
    </source>
</evidence>
<name>A0A7W7T2Y8_9PSEU</name>
<comment type="similarity">
    <text evidence="1 4">Belongs to the class-II DAHP synthase family.</text>
</comment>
<dbReference type="PANTHER" id="PTHR21337:SF0">
    <property type="entry name" value="PHOSPHO-2-DEHYDRO-3-DEOXYHEPTONATE ALDOLASE"/>
    <property type="match status" value="1"/>
</dbReference>
<comment type="cofactor">
    <cofactor evidence="3">
        <name>Mn(2+)</name>
        <dbReference type="ChEBI" id="CHEBI:29035"/>
    </cofactor>
    <cofactor evidence="3">
        <name>Co(2+)</name>
        <dbReference type="ChEBI" id="CHEBI:48828"/>
    </cofactor>
    <cofactor evidence="3">
        <name>Cd(2+)</name>
        <dbReference type="ChEBI" id="CHEBI:48775"/>
    </cofactor>
    <text evidence="3">Binds 1 divalent cation per subunit. The enzyme is active with manganese, cobalt or cadmium ions.</text>
</comment>
<evidence type="ECO:0000256" key="1">
    <source>
        <dbReference type="ARBA" id="ARBA00008911"/>
    </source>
</evidence>
<dbReference type="AlphaFoldDB" id="A0A7W7T2Y8"/>
<dbReference type="GO" id="GO:0008652">
    <property type="term" value="P:amino acid biosynthetic process"/>
    <property type="evidence" value="ECO:0007669"/>
    <property type="project" value="UniProtKB-KW"/>
</dbReference>
<reference evidence="5 6" key="1">
    <citation type="submission" date="2020-08" db="EMBL/GenBank/DDBJ databases">
        <title>Sequencing the genomes of 1000 actinobacteria strains.</title>
        <authorList>
            <person name="Klenk H.-P."/>
        </authorList>
    </citation>
    <scope>NUCLEOTIDE SEQUENCE [LARGE SCALE GENOMIC DNA]</scope>
    <source>
        <strain evidence="5 6">DSM 45084</strain>
    </source>
</reference>